<proteinExistence type="inferred from homology"/>
<comment type="similarity">
    <text evidence="5">Belongs to the class I-like SAM-binding methyltransferase superfamily. C5-methyltransferase family.</text>
</comment>
<evidence type="ECO:0000256" key="3">
    <source>
        <dbReference type="ARBA" id="ARBA00022679"/>
    </source>
</evidence>
<dbReference type="SUPFAM" id="SSF53335">
    <property type="entry name" value="S-adenosyl-L-methionine-dependent methyltransferases"/>
    <property type="match status" value="1"/>
</dbReference>
<feature type="region of interest" description="Disordered" evidence="6">
    <location>
        <begin position="1"/>
        <end position="24"/>
    </location>
</feature>
<dbReference type="EC" id="2.1.1.37" evidence="1"/>
<evidence type="ECO:0000313" key="8">
    <source>
        <dbReference type="Proteomes" id="UP000800093"/>
    </source>
</evidence>
<organism evidence="7 8">
    <name type="scientific">Lojkania enalia</name>
    <dbReference type="NCBI Taxonomy" id="147567"/>
    <lineage>
        <taxon>Eukaryota</taxon>
        <taxon>Fungi</taxon>
        <taxon>Dikarya</taxon>
        <taxon>Ascomycota</taxon>
        <taxon>Pezizomycotina</taxon>
        <taxon>Dothideomycetes</taxon>
        <taxon>Pleosporomycetidae</taxon>
        <taxon>Pleosporales</taxon>
        <taxon>Pleosporales incertae sedis</taxon>
        <taxon>Lojkania</taxon>
    </lineage>
</organism>
<gene>
    <name evidence="7" type="ORF">CC78DRAFT_548869</name>
</gene>
<feature type="compositionally biased region" description="Basic residues" evidence="6">
    <location>
        <begin position="312"/>
        <end position="323"/>
    </location>
</feature>
<feature type="region of interest" description="Disordered" evidence="6">
    <location>
        <begin position="292"/>
        <end position="323"/>
    </location>
</feature>
<feature type="region of interest" description="Disordered" evidence="6">
    <location>
        <begin position="654"/>
        <end position="674"/>
    </location>
</feature>
<comment type="caution">
    <text evidence="7">The sequence shown here is derived from an EMBL/GenBank/DDBJ whole genome shotgun (WGS) entry which is preliminary data.</text>
</comment>
<keyword evidence="3 5" id="KW-0808">Transferase</keyword>
<name>A0A9P4MYP6_9PLEO</name>
<dbReference type="PANTHER" id="PTHR10629:SF52">
    <property type="entry name" value="DNA (CYTOSINE-5)-METHYLTRANSFERASE 1"/>
    <property type="match status" value="1"/>
</dbReference>
<sequence length="746" mass="83629">MSTQGSKHDPYILDSDDEGSESGGYEYDLAVDEAEEPKVITIDDNDELEPSVPTPSKNSYWRVPSPKPFKRAPPIELPSVKEGSLEYDFTIEVGDAVELRDSAVRSSDVLHSGDFLYVTAIWRNLETDEVKLRGYRMRRTKYHGQVFDWKLNELVMLLETSEDDPRPAFEQGQVDIPVTDIVKKRMCVLTNKAYPFQSFRLTQSWADLKGMTKEEAKKKIFYEGQLVCRWVHICIVNENGKTYSGEARGLYSRECVGEPHAPGPSRVSISRENSITIDDDDDLIIVSKREAVRAGKKRQRSDSNAKTGGTPSKRRAPAHQKKKKKYTLGDVFCGAGGASEGARQAGLLVKWGLDHDENAIVAYGANFATANIYQLDAHNFPPPDAPKESLKVDILHLSPPCKYWSPAHTRPGQNDQANYEAIFTVGAILSELKPRIATLEQTFGLATSREHQRNFRQLKNDIIKAGYDLRYTIEDMSAFGLPQQRKRLLIIAARRGTPLPPFPKPTHGPRGSGLKRFVSVFDALEPLRRLAARNHHDTYHQPLLRRPINKEPYNPHTSFLKGCVTVSGGENHHYSGKRRYTARELSLLQSFPYGYHFTGTHGEAVKQIGNAYPPVMAAAVFKMIIRILEALDEGWIGPEDDLTRLTELFQDMQIGSPGSASRPSSRRTPYFPSTPMKKSIWSKITDIEPSAPKYKRQTCPSLSSLWDGVGSKGSLVSYTSRKSSEQLTDAEKLELAEACGEVIELD</sequence>
<dbReference type="InterPro" id="IPR050390">
    <property type="entry name" value="C5-Methyltransferase"/>
</dbReference>
<dbReference type="GO" id="GO:0005634">
    <property type="term" value="C:nucleus"/>
    <property type="evidence" value="ECO:0007669"/>
    <property type="project" value="TreeGrafter"/>
</dbReference>
<feature type="region of interest" description="Disordered" evidence="6">
    <location>
        <begin position="40"/>
        <end position="65"/>
    </location>
</feature>
<feature type="active site" evidence="5">
    <location>
        <position position="401"/>
    </location>
</feature>
<dbReference type="GO" id="GO:0003677">
    <property type="term" value="F:DNA binding"/>
    <property type="evidence" value="ECO:0007669"/>
    <property type="project" value="TreeGrafter"/>
</dbReference>
<dbReference type="OrthoDB" id="414133at2759"/>
<evidence type="ECO:0000256" key="6">
    <source>
        <dbReference type="SAM" id="MobiDB-lite"/>
    </source>
</evidence>
<dbReference type="PRINTS" id="PR00105">
    <property type="entry name" value="C5METTRFRASE"/>
</dbReference>
<dbReference type="Gene3D" id="3.90.120.10">
    <property type="entry name" value="DNA Methylase, subunit A, domain 2"/>
    <property type="match status" value="1"/>
</dbReference>
<dbReference type="PROSITE" id="PS51679">
    <property type="entry name" value="SAM_MT_C5"/>
    <property type="match status" value="1"/>
</dbReference>
<dbReference type="InterPro" id="IPR001525">
    <property type="entry name" value="C5_MeTfrase"/>
</dbReference>
<accession>A0A9P4MYP6</accession>
<evidence type="ECO:0000256" key="4">
    <source>
        <dbReference type="ARBA" id="ARBA00022691"/>
    </source>
</evidence>
<keyword evidence="2 5" id="KW-0489">Methyltransferase</keyword>
<dbReference type="Pfam" id="PF00145">
    <property type="entry name" value="DNA_methylase"/>
    <property type="match status" value="2"/>
</dbReference>
<evidence type="ECO:0000256" key="5">
    <source>
        <dbReference type="PROSITE-ProRule" id="PRU01016"/>
    </source>
</evidence>
<dbReference type="EMBL" id="ML986741">
    <property type="protein sequence ID" value="KAF2258718.1"/>
    <property type="molecule type" value="Genomic_DNA"/>
</dbReference>
<evidence type="ECO:0000313" key="7">
    <source>
        <dbReference type="EMBL" id="KAF2258718.1"/>
    </source>
</evidence>
<dbReference type="GO" id="GO:0032259">
    <property type="term" value="P:methylation"/>
    <property type="evidence" value="ECO:0007669"/>
    <property type="project" value="UniProtKB-KW"/>
</dbReference>
<feature type="compositionally biased region" description="Low complexity" evidence="6">
    <location>
        <begin position="655"/>
        <end position="667"/>
    </location>
</feature>
<evidence type="ECO:0000256" key="1">
    <source>
        <dbReference type="ARBA" id="ARBA00011975"/>
    </source>
</evidence>
<dbReference type="Proteomes" id="UP000800093">
    <property type="component" value="Unassembled WGS sequence"/>
</dbReference>
<dbReference type="InterPro" id="IPR029063">
    <property type="entry name" value="SAM-dependent_MTases_sf"/>
</dbReference>
<dbReference type="GO" id="GO:0003886">
    <property type="term" value="F:DNA (cytosine-5-)-methyltransferase activity"/>
    <property type="evidence" value="ECO:0007669"/>
    <property type="project" value="UniProtKB-EC"/>
</dbReference>
<feature type="compositionally biased region" description="Basic and acidic residues" evidence="6">
    <location>
        <begin position="1"/>
        <end position="11"/>
    </location>
</feature>
<evidence type="ECO:0000256" key="2">
    <source>
        <dbReference type="ARBA" id="ARBA00022603"/>
    </source>
</evidence>
<dbReference type="PANTHER" id="PTHR10629">
    <property type="entry name" value="CYTOSINE-SPECIFIC METHYLTRANSFERASE"/>
    <property type="match status" value="1"/>
</dbReference>
<protein>
    <recommendedName>
        <fullName evidence="1">DNA (cytosine-5-)-methyltransferase</fullName>
        <ecNumber evidence="1">2.1.1.37</ecNumber>
    </recommendedName>
</protein>
<keyword evidence="8" id="KW-1185">Reference proteome</keyword>
<keyword evidence="4 5" id="KW-0949">S-adenosyl-L-methionine</keyword>
<dbReference type="GO" id="GO:0044027">
    <property type="term" value="P:negative regulation of gene expression via chromosomal CpG island methylation"/>
    <property type="evidence" value="ECO:0007669"/>
    <property type="project" value="TreeGrafter"/>
</dbReference>
<reference evidence="8" key="1">
    <citation type="journal article" date="2020" name="Stud. Mycol.">
        <title>101 Dothideomycetes genomes: A test case for predicting lifestyles and emergence of pathogens.</title>
        <authorList>
            <person name="Haridas S."/>
            <person name="Albert R."/>
            <person name="Binder M."/>
            <person name="Bloem J."/>
            <person name="LaButti K."/>
            <person name="Salamov A."/>
            <person name="Andreopoulos B."/>
            <person name="Baker S."/>
            <person name="Barry K."/>
            <person name="Bills G."/>
            <person name="Bluhm B."/>
            <person name="Cannon C."/>
            <person name="Castanera R."/>
            <person name="Culley D."/>
            <person name="Daum C."/>
            <person name="Ezra D."/>
            <person name="Gonzalez J."/>
            <person name="Henrissat B."/>
            <person name="Kuo A."/>
            <person name="Liang C."/>
            <person name="Lipzen A."/>
            <person name="Lutzoni F."/>
            <person name="Magnuson J."/>
            <person name="Mondo S."/>
            <person name="Nolan M."/>
            <person name="Ohm R."/>
            <person name="Pangilinan J."/>
            <person name="Park H.-J."/>
            <person name="Ramirez L."/>
            <person name="Alfaro M."/>
            <person name="Sun H."/>
            <person name="Tritt A."/>
            <person name="Yoshinaga Y."/>
            <person name="Zwiers L.-H."/>
            <person name="Turgeon B."/>
            <person name="Goodwin S."/>
            <person name="Spatafora J."/>
            <person name="Crous P."/>
            <person name="Grigoriev I."/>
        </authorList>
    </citation>
    <scope>NUCLEOTIDE SEQUENCE [LARGE SCALE GENOMIC DNA]</scope>
    <source>
        <strain evidence="8">CBS 304.66</strain>
    </source>
</reference>
<dbReference type="AlphaFoldDB" id="A0A9P4MYP6"/>
<dbReference type="Gene3D" id="3.40.50.150">
    <property type="entry name" value="Vaccinia Virus protein VP39"/>
    <property type="match status" value="1"/>
</dbReference>